<keyword evidence="1" id="KW-0472">Membrane</keyword>
<dbReference type="KEGG" id="paqt:E8L99_21385"/>
<organism evidence="2 3">
    <name type="scientific">Phreatobacter aquaticus</name>
    <dbReference type="NCBI Taxonomy" id="2570229"/>
    <lineage>
        <taxon>Bacteria</taxon>
        <taxon>Pseudomonadati</taxon>
        <taxon>Pseudomonadota</taxon>
        <taxon>Alphaproteobacteria</taxon>
        <taxon>Hyphomicrobiales</taxon>
        <taxon>Phreatobacteraceae</taxon>
        <taxon>Phreatobacter</taxon>
    </lineage>
</organism>
<keyword evidence="1" id="KW-0812">Transmembrane</keyword>
<dbReference type="AlphaFoldDB" id="A0A4D7QSV0"/>
<feature type="transmembrane region" description="Helical" evidence="1">
    <location>
        <begin position="38"/>
        <end position="57"/>
    </location>
</feature>
<sequence length="73" mass="7698">MTDAIDLLFCEVRTVAALGVVAAAALAVAWFVAPVIGILAFAIGFFALAGISISRCARRYESARVAHHQPARI</sequence>
<dbReference type="EMBL" id="CP039865">
    <property type="protein sequence ID" value="QCK88127.1"/>
    <property type="molecule type" value="Genomic_DNA"/>
</dbReference>
<evidence type="ECO:0000256" key="1">
    <source>
        <dbReference type="SAM" id="Phobius"/>
    </source>
</evidence>
<keyword evidence="1" id="KW-1133">Transmembrane helix</keyword>
<evidence type="ECO:0000313" key="2">
    <source>
        <dbReference type="EMBL" id="QCK88127.1"/>
    </source>
</evidence>
<accession>A0A4D7QSV0</accession>
<gene>
    <name evidence="2" type="ORF">E8L99_21385</name>
</gene>
<keyword evidence="3" id="KW-1185">Reference proteome</keyword>
<feature type="transmembrane region" description="Helical" evidence="1">
    <location>
        <begin position="12"/>
        <end position="32"/>
    </location>
</feature>
<reference evidence="2 3" key="1">
    <citation type="submission" date="2019-04" db="EMBL/GenBank/DDBJ databases">
        <title>Phreatobacter aquaticus sp. nov.</title>
        <authorList>
            <person name="Choi A."/>
            <person name="Baek K."/>
        </authorList>
    </citation>
    <scope>NUCLEOTIDE SEQUENCE [LARGE SCALE GENOMIC DNA]</scope>
    <source>
        <strain evidence="2 3">NMCR1094</strain>
    </source>
</reference>
<dbReference type="Proteomes" id="UP000298588">
    <property type="component" value="Chromosome"/>
</dbReference>
<proteinExistence type="predicted"/>
<dbReference type="RefSeq" id="WP_137101455.1">
    <property type="nucleotide sequence ID" value="NZ_CP039865.1"/>
</dbReference>
<name>A0A4D7QSV0_9HYPH</name>
<evidence type="ECO:0000313" key="3">
    <source>
        <dbReference type="Proteomes" id="UP000298588"/>
    </source>
</evidence>
<protein>
    <submittedName>
        <fullName evidence="2">Uncharacterized protein</fullName>
    </submittedName>
</protein>